<keyword evidence="2" id="KW-1185">Reference proteome</keyword>
<name>A0A9P4PI89_9PLEO</name>
<gene>
    <name evidence="1" type="ORF">P171DRAFT_432854</name>
</gene>
<evidence type="ECO:0000313" key="1">
    <source>
        <dbReference type="EMBL" id="KAF2443643.1"/>
    </source>
</evidence>
<dbReference type="EMBL" id="MU001502">
    <property type="protein sequence ID" value="KAF2443643.1"/>
    <property type="molecule type" value="Genomic_DNA"/>
</dbReference>
<protein>
    <submittedName>
        <fullName evidence="1">Uncharacterized protein</fullName>
    </submittedName>
</protein>
<dbReference type="Proteomes" id="UP000799764">
    <property type="component" value="Unassembled WGS sequence"/>
</dbReference>
<organism evidence="1 2">
    <name type="scientific">Karstenula rhodostoma CBS 690.94</name>
    <dbReference type="NCBI Taxonomy" id="1392251"/>
    <lineage>
        <taxon>Eukaryota</taxon>
        <taxon>Fungi</taxon>
        <taxon>Dikarya</taxon>
        <taxon>Ascomycota</taxon>
        <taxon>Pezizomycotina</taxon>
        <taxon>Dothideomycetes</taxon>
        <taxon>Pleosporomycetidae</taxon>
        <taxon>Pleosporales</taxon>
        <taxon>Massarineae</taxon>
        <taxon>Didymosphaeriaceae</taxon>
        <taxon>Karstenula</taxon>
    </lineage>
</organism>
<sequence>MNSSSGLTAWGSSASASHHRHHWGTSATHANIIPSFPANSKLQNSPTFTTFCLNAGSGCWRELMQGLAPHARWFLRANT</sequence>
<comment type="caution">
    <text evidence="1">The sequence shown here is derived from an EMBL/GenBank/DDBJ whole genome shotgun (WGS) entry which is preliminary data.</text>
</comment>
<dbReference type="AlphaFoldDB" id="A0A9P4PI89"/>
<reference evidence="1" key="1">
    <citation type="journal article" date="2020" name="Stud. Mycol.">
        <title>101 Dothideomycetes genomes: a test case for predicting lifestyles and emergence of pathogens.</title>
        <authorList>
            <person name="Haridas S."/>
            <person name="Albert R."/>
            <person name="Binder M."/>
            <person name="Bloem J."/>
            <person name="Labutti K."/>
            <person name="Salamov A."/>
            <person name="Andreopoulos B."/>
            <person name="Baker S."/>
            <person name="Barry K."/>
            <person name="Bills G."/>
            <person name="Bluhm B."/>
            <person name="Cannon C."/>
            <person name="Castanera R."/>
            <person name="Culley D."/>
            <person name="Daum C."/>
            <person name="Ezra D."/>
            <person name="Gonzalez J."/>
            <person name="Henrissat B."/>
            <person name="Kuo A."/>
            <person name="Liang C."/>
            <person name="Lipzen A."/>
            <person name="Lutzoni F."/>
            <person name="Magnuson J."/>
            <person name="Mondo S."/>
            <person name="Nolan M."/>
            <person name="Ohm R."/>
            <person name="Pangilinan J."/>
            <person name="Park H.-J."/>
            <person name="Ramirez L."/>
            <person name="Alfaro M."/>
            <person name="Sun H."/>
            <person name="Tritt A."/>
            <person name="Yoshinaga Y."/>
            <person name="Zwiers L.-H."/>
            <person name="Turgeon B."/>
            <person name="Goodwin S."/>
            <person name="Spatafora J."/>
            <person name="Crous P."/>
            <person name="Grigoriev I."/>
        </authorList>
    </citation>
    <scope>NUCLEOTIDE SEQUENCE</scope>
    <source>
        <strain evidence="1">CBS 690.94</strain>
    </source>
</reference>
<accession>A0A9P4PI89</accession>
<proteinExistence type="predicted"/>
<evidence type="ECO:0000313" key="2">
    <source>
        <dbReference type="Proteomes" id="UP000799764"/>
    </source>
</evidence>